<evidence type="ECO:0000313" key="4">
    <source>
        <dbReference type="Proteomes" id="UP001149090"/>
    </source>
</evidence>
<sequence>MQDLFNFLSQYFKSEIEEELINPQTNSIYYEPVISKSIVIERSSLKTNEAPPLLQSLTLSIKEKMIALVTKFFQSIEKEKPDQSFAHFFAFLGVFQNIDMKQSRDEYQPVYHNSSKKIKSFLSKVSAKKQKLRELKKQKNLWENLYLPLITAKKEHYLVVLFRKNDFFLQFLLKHNVQLSALSKISKFLGKQDGDDVIKKKVTEKMQEIKNIKPDKVSLFSLQQIVEKMSKDFNSIKSDLQIFTDRFVQLEKRIEKIENEKRVGNQQEFFDSQIQEIENPSDFDSDSEQNSDVDKKQKEIEIENENENQNENENENQNEKKQIVDLPVQIKDKKTEEKAKILIVASDDNERRRYDLVKHLVLQGFSPDNIDEIHYLQQDPKKLINYDVFIVYSTKEFEFPKEIGDCLYDLSIQNKPIILMHGCLKKGILQGKITSILPFGRGEWTGDKECLLGEILIKNHPILNGVQSFSGGKWSHHSKITAKSNSRVVCNWSDKRPLIVVSNPSGYEVKHGTIVALNFYPISRDFSSFYWDTTTDGGKIIANTIRFVYEKI</sequence>
<comment type="caution">
    <text evidence="3">The sequence shown here is derived from an EMBL/GenBank/DDBJ whole genome shotgun (WGS) entry which is preliminary data.</text>
</comment>
<evidence type="ECO:0000256" key="2">
    <source>
        <dbReference type="SAM" id="MobiDB-lite"/>
    </source>
</evidence>
<accession>A0A9Q0RDD5</accession>
<dbReference type="Proteomes" id="UP001149090">
    <property type="component" value="Unassembled WGS sequence"/>
</dbReference>
<name>A0A9Q0RDD5_ANAIG</name>
<evidence type="ECO:0000256" key="1">
    <source>
        <dbReference type="SAM" id="Coils"/>
    </source>
</evidence>
<dbReference type="EMBL" id="JAPDFW010000060">
    <property type="protein sequence ID" value="KAJ5076481.1"/>
    <property type="molecule type" value="Genomic_DNA"/>
</dbReference>
<protein>
    <submittedName>
        <fullName evidence="3">Uncharacterized protein</fullName>
    </submittedName>
</protein>
<reference evidence="3" key="1">
    <citation type="submission" date="2022-10" db="EMBL/GenBank/DDBJ databases">
        <title>Novel sulphate-reducing endosymbionts in the free-living metamonad Anaeramoeba.</title>
        <authorList>
            <person name="Jerlstrom-Hultqvist J."/>
            <person name="Cepicka I."/>
            <person name="Gallot-Lavallee L."/>
            <person name="Salas-Leiva D."/>
            <person name="Curtis B.A."/>
            <person name="Zahonova K."/>
            <person name="Pipaliya S."/>
            <person name="Dacks J."/>
            <person name="Roger A.J."/>
        </authorList>
    </citation>
    <scope>NUCLEOTIDE SEQUENCE</scope>
    <source>
        <strain evidence="3">BMAN</strain>
    </source>
</reference>
<organism evidence="3 4">
    <name type="scientific">Anaeramoeba ignava</name>
    <name type="common">Anaerobic marine amoeba</name>
    <dbReference type="NCBI Taxonomy" id="1746090"/>
    <lineage>
        <taxon>Eukaryota</taxon>
        <taxon>Metamonada</taxon>
        <taxon>Anaeramoebidae</taxon>
        <taxon>Anaeramoeba</taxon>
    </lineage>
</organism>
<keyword evidence="4" id="KW-1185">Reference proteome</keyword>
<keyword evidence="1" id="KW-0175">Coiled coil</keyword>
<gene>
    <name evidence="3" type="ORF">M0811_06061</name>
</gene>
<feature type="coiled-coil region" evidence="1">
    <location>
        <begin position="240"/>
        <end position="267"/>
    </location>
</feature>
<dbReference type="AlphaFoldDB" id="A0A9Q0RDD5"/>
<feature type="compositionally biased region" description="Acidic residues" evidence="2">
    <location>
        <begin position="303"/>
        <end position="316"/>
    </location>
</feature>
<proteinExistence type="predicted"/>
<feature type="region of interest" description="Disordered" evidence="2">
    <location>
        <begin position="303"/>
        <end position="325"/>
    </location>
</feature>
<feature type="coiled-coil region" evidence="1">
    <location>
        <begin position="118"/>
        <end position="145"/>
    </location>
</feature>
<evidence type="ECO:0000313" key="3">
    <source>
        <dbReference type="EMBL" id="KAJ5076481.1"/>
    </source>
</evidence>